<proteinExistence type="predicted"/>
<evidence type="ECO:0000313" key="1">
    <source>
        <dbReference type="EMBL" id="MBM9433670.1"/>
    </source>
</evidence>
<comment type="caution">
    <text evidence="1">The sequence shown here is derived from an EMBL/GenBank/DDBJ whole genome shotgun (WGS) entry which is preliminary data.</text>
</comment>
<organism evidence="1 2">
    <name type="scientific">Flaviflexus equikiangi</name>
    <dbReference type="NCBI Taxonomy" id="2758573"/>
    <lineage>
        <taxon>Bacteria</taxon>
        <taxon>Bacillati</taxon>
        <taxon>Actinomycetota</taxon>
        <taxon>Actinomycetes</taxon>
        <taxon>Actinomycetales</taxon>
        <taxon>Actinomycetaceae</taxon>
        <taxon>Flaviflexus</taxon>
    </lineage>
</organism>
<evidence type="ECO:0008006" key="3">
    <source>
        <dbReference type="Google" id="ProtNLM"/>
    </source>
</evidence>
<dbReference type="RefSeq" id="WP_187996855.1">
    <property type="nucleotide sequence ID" value="NZ_JACEXG010000004.1"/>
</dbReference>
<reference evidence="2" key="1">
    <citation type="submission" date="2021-02" db="EMBL/GenBank/DDBJ databases">
        <title>Leucobacter sp. CX169.</title>
        <authorList>
            <person name="Cheng Y."/>
        </authorList>
    </citation>
    <scope>NUCLEOTIDE SEQUENCE [LARGE SCALE GENOMIC DNA]</scope>
    <source>
        <strain evidence="2">JY899</strain>
    </source>
</reference>
<dbReference type="EMBL" id="JAFFJS010000004">
    <property type="protein sequence ID" value="MBM9433670.1"/>
    <property type="molecule type" value="Genomic_DNA"/>
</dbReference>
<protein>
    <recommendedName>
        <fullName evidence="3">RNA polymerase sigma factor 70 region 4 type 2 domain-containing protein</fullName>
    </recommendedName>
</protein>
<sequence length="139" mass="15049">MASPKQTLQRLTVAQRRSQAIAMRIDGATYDEIAARLGYANCSGAFKAVNDTLADVPRESVEEYRHLQIERLERVLSTEFARLDDSGDPAAANAVLRVLEALDRYHGFAPVDTAGDAASSLLDTLIANSRAALVRASTD</sequence>
<keyword evidence="2" id="KW-1185">Reference proteome</keyword>
<evidence type="ECO:0000313" key="2">
    <source>
        <dbReference type="Proteomes" id="UP000705983"/>
    </source>
</evidence>
<gene>
    <name evidence="1" type="ORF">JVW63_08170</name>
</gene>
<dbReference type="Proteomes" id="UP000705983">
    <property type="component" value="Unassembled WGS sequence"/>
</dbReference>
<accession>A0ABS2TG98</accession>
<name>A0ABS2TG98_9ACTO</name>